<dbReference type="Gene3D" id="2.120.10.30">
    <property type="entry name" value="TolB, C-terminal domain"/>
    <property type="match status" value="1"/>
</dbReference>
<dbReference type="Proteomes" id="UP001303046">
    <property type="component" value="Unassembled WGS sequence"/>
</dbReference>
<reference evidence="2 3" key="1">
    <citation type="submission" date="2023-08" db="EMBL/GenBank/DDBJ databases">
        <title>A Necator americanus chromosomal reference genome.</title>
        <authorList>
            <person name="Ilik V."/>
            <person name="Petrzelkova K.J."/>
            <person name="Pardy F."/>
            <person name="Fuh T."/>
            <person name="Niatou-Singa F.S."/>
            <person name="Gouil Q."/>
            <person name="Baker L."/>
            <person name="Ritchie M.E."/>
            <person name="Jex A.R."/>
            <person name="Gazzola D."/>
            <person name="Li H."/>
            <person name="Toshio Fujiwara R."/>
            <person name="Zhan B."/>
            <person name="Aroian R.V."/>
            <person name="Pafco B."/>
            <person name="Schwarz E.M."/>
        </authorList>
    </citation>
    <scope>NUCLEOTIDE SEQUENCE [LARGE SCALE GENOMIC DNA]</scope>
    <source>
        <strain evidence="2 3">Aroian</strain>
        <tissue evidence="2">Whole animal</tissue>
    </source>
</reference>
<gene>
    <name evidence="2" type="primary">Necator_chrI.g347</name>
    <name evidence="2" type="ORF">RB195_004226</name>
</gene>
<name>A0ABR1BGY3_NECAM</name>
<keyword evidence="3" id="KW-1185">Reference proteome</keyword>
<proteinExistence type="predicted"/>
<dbReference type="EMBL" id="JAVFWL010000001">
    <property type="protein sequence ID" value="KAK6725779.1"/>
    <property type="molecule type" value="Genomic_DNA"/>
</dbReference>
<accession>A0ABR1BGY3</accession>
<feature type="region of interest" description="Disordered" evidence="1">
    <location>
        <begin position="287"/>
        <end position="322"/>
    </location>
</feature>
<comment type="caution">
    <text evidence="2">The sequence shown here is derived from an EMBL/GenBank/DDBJ whole genome shotgun (WGS) entry which is preliminary data.</text>
</comment>
<feature type="compositionally biased region" description="Polar residues" evidence="1">
    <location>
        <begin position="287"/>
        <end position="321"/>
    </location>
</feature>
<feature type="region of interest" description="Disordered" evidence="1">
    <location>
        <begin position="190"/>
        <end position="275"/>
    </location>
</feature>
<evidence type="ECO:0000313" key="3">
    <source>
        <dbReference type="Proteomes" id="UP001303046"/>
    </source>
</evidence>
<organism evidence="2 3">
    <name type="scientific">Necator americanus</name>
    <name type="common">Human hookworm</name>
    <dbReference type="NCBI Taxonomy" id="51031"/>
    <lineage>
        <taxon>Eukaryota</taxon>
        <taxon>Metazoa</taxon>
        <taxon>Ecdysozoa</taxon>
        <taxon>Nematoda</taxon>
        <taxon>Chromadorea</taxon>
        <taxon>Rhabditida</taxon>
        <taxon>Rhabditina</taxon>
        <taxon>Rhabditomorpha</taxon>
        <taxon>Strongyloidea</taxon>
        <taxon>Ancylostomatidae</taxon>
        <taxon>Bunostominae</taxon>
        <taxon>Necator</taxon>
    </lineage>
</organism>
<sequence length="642" mass="71675">MQKYWIIDADKPNLETCHLMKGHSEHRSNAWRPEEVFRTCVQALEGRCSRRSKQIHEQKLAVKEFVAKVEIILLNELGRTLETANEPDRRLISRLNRALLSYDSNDIGIYHVPSPSRPAWKTWNLDQEDPVKMMQVVDTVSELLQLPREESYEEEEIALKPRSEWNPRHVAEIIATSLGAKIPADTSSLFSRATSPDRKSDVCEMDNGRRRGNSVDSFRRTMPLEPNVFVRDRPSTMSFRERSVPSEDTHTLHSLGSPAPSHTSADSKPGSVMSSIPAYPCDQSFGSAGSSTSQAVTPTPFTVNGSATEGSSSTEQNNGQNERVRVFGKNFLTRPICVQAFSTKTLQNHIAVSDSCGGVYITDTNGNIKEHVLVKNSSASSVAVDEKNDVMYVSIMQSKGRSVHVFDIANGFKKLDIIVCPKDPKVEMSRTRWLTVGPRGQLFMVSGDNVKSALWCYVRARKAWKTLKESRKTRYQYLSVAEDQAEYKAVVLLTCDAANNRLLLFVIDHTISLINEYDLSKTYRLSEHISSPASAIVDEHGNLLVLDYANGKLWILLSGVKGVRRLKEIHFDDPLRAQEALGISACGDDVYVACFNRCEVRIAPYLEGGVFTALSSCTVRTSSSSKQPQRSSSLPRPPESQV</sequence>
<feature type="compositionally biased region" description="Low complexity" evidence="1">
    <location>
        <begin position="622"/>
        <end position="634"/>
    </location>
</feature>
<dbReference type="InterPro" id="IPR011042">
    <property type="entry name" value="6-blade_b-propeller_TolB-like"/>
</dbReference>
<feature type="compositionally biased region" description="Basic and acidic residues" evidence="1">
    <location>
        <begin position="195"/>
        <end position="209"/>
    </location>
</feature>
<feature type="region of interest" description="Disordered" evidence="1">
    <location>
        <begin position="622"/>
        <end position="642"/>
    </location>
</feature>
<feature type="compositionally biased region" description="Basic and acidic residues" evidence="1">
    <location>
        <begin position="230"/>
        <end position="251"/>
    </location>
</feature>
<evidence type="ECO:0008006" key="4">
    <source>
        <dbReference type="Google" id="ProtNLM"/>
    </source>
</evidence>
<evidence type="ECO:0000256" key="1">
    <source>
        <dbReference type="SAM" id="MobiDB-lite"/>
    </source>
</evidence>
<dbReference type="SUPFAM" id="SSF101898">
    <property type="entry name" value="NHL repeat"/>
    <property type="match status" value="1"/>
</dbReference>
<evidence type="ECO:0000313" key="2">
    <source>
        <dbReference type="EMBL" id="KAK6725779.1"/>
    </source>
</evidence>
<protein>
    <recommendedName>
        <fullName evidence="4">NHL repeat protein</fullName>
    </recommendedName>
</protein>